<evidence type="ECO:0000313" key="6">
    <source>
        <dbReference type="EMBL" id="WBO67834.1"/>
    </source>
</evidence>
<dbReference type="InterPro" id="IPR004695">
    <property type="entry name" value="SLAC1/Mae1/Ssu1/TehA"/>
</dbReference>
<evidence type="ECO:0000256" key="2">
    <source>
        <dbReference type="ARBA" id="ARBA00022692"/>
    </source>
</evidence>
<reference evidence="6 7" key="1">
    <citation type="submission" date="2022-12" db="EMBL/GenBank/DDBJ databases">
        <authorList>
            <person name="Mo P."/>
        </authorList>
    </citation>
    <scope>NUCLEOTIDE SEQUENCE [LARGE SCALE GENOMIC DNA]</scope>
    <source>
        <strain evidence="6 7">HUAS 2-6</strain>
    </source>
</reference>
<proteinExistence type="predicted"/>
<keyword evidence="7" id="KW-1185">Reference proteome</keyword>
<gene>
    <name evidence="6" type="ORF">O1G22_35960</name>
</gene>
<dbReference type="Gene3D" id="1.50.10.150">
    <property type="entry name" value="Voltage-dependent anion channel"/>
    <property type="match status" value="1"/>
</dbReference>
<comment type="subcellular location">
    <subcellularLocation>
        <location evidence="1">Membrane</location>
        <topology evidence="1">Multi-pass membrane protein</topology>
    </subcellularLocation>
</comment>
<keyword evidence="3 5" id="KW-1133">Transmembrane helix</keyword>
<name>A0ABY7PE34_9ACTN</name>
<feature type="transmembrane region" description="Helical" evidence="5">
    <location>
        <begin position="6"/>
        <end position="25"/>
    </location>
</feature>
<protein>
    <submittedName>
        <fullName evidence="6">Uncharacterized protein</fullName>
    </submittedName>
</protein>
<dbReference type="Pfam" id="PF03595">
    <property type="entry name" value="SLAC1"/>
    <property type="match status" value="1"/>
</dbReference>
<evidence type="ECO:0000256" key="3">
    <source>
        <dbReference type="ARBA" id="ARBA00022989"/>
    </source>
</evidence>
<evidence type="ECO:0000256" key="5">
    <source>
        <dbReference type="SAM" id="Phobius"/>
    </source>
</evidence>
<organism evidence="6 7">
    <name type="scientific">Streptomyces camelliae</name>
    <dbReference type="NCBI Taxonomy" id="3004093"/>
    <lineage>
        <taxon>Bacteria</taxon>
        <taxon>Bacillati</taxon>
        <taxon>Actinomycetota</taxon>
        <taxon>Actinomycetes</taxon>
        <taxon>Kitasatosporales</taxon>
        <taxon>Streptomycetaceae</taxon>
        <taxon>Streptomyces</taxon>
    </lineage>
</organism>
<keyword evidence="4 5" id="KW-0472">Membrane</keyword>
<evidence type="ECO:0000313" key="7">
    <source>
        <dbReference type="Proteomes" id="UP001212326"/>
    </source>
</evidence>
<accession>A0ABY7PE34</accession>
<dbReference type="InterPro" id="IPR038665">
    <property type="entry name" value="Voltage-dep_anion_channel_sf"/>
</dbReference>
<dbReference type="Proteomes" id="UP001212326">
    <property type="component" value="Chromosome"/>
</dbReference>
<keyword evidence="2 5" id="KW-0812">Transmembrane</keyword>
<dbReference type="EMBL" id="CP115300">
    <property type="protein sequence ID" value="WBO67834.1"/>
    <property type="molecule type" value="Genomic_DNA"/>
</dbReference>
<evidence type="ECO:0000256" key="4">
    <source>
        <dbReference type="ARBA" id="ARBA00023136"/>
    </source>
</evidence>
<sequence length="105" mass="11441">MLGVLVVAWSFCTWLIPLLLALGVWRHVLHRVPLRYETSLWSMVFPIGMYGVATREPGEAAGWGWMTATGTGEAWAALAAWAAGFAGMLAEPVTELLRSQRPGAE</sequence>
<dbReference type="RefSeq" id="WP_270085111.1">
    <property type="nucleotide sequence ID" value="NZ_CP115300.1"/>
</dbReference>
<evidence type="ECO:0000256" key="1">
    <source>
        <dbReference type="ARBA" id="ARBA00004141"/>
    </source>
</evidence>